<dbReference type="InterPro" id="IPR039121">
    <property type="entry name" value="NUDT19"/>
</dbReference>
<evidence type="ECO:0000313" key="8">
    <source>
        <dbReference type="EMBL" id="CAG5101914.1"/>
    </source>
</evidence>
<dbReference type="Gene3D" id="3.90.79.10">
    <property type="entry name" value="Nucleoside Triphosphate Pyrophosphohydrolase"/>
    <property type="match status" value="1"/>
</dbReference>
<accession>A0A8J2MQM1</accession>
<dbReference type="PANTHER" id="PTHR12318">
    <property type="entry name" value="TESTOSTERONE-REGULATED PROTEIN RP2"/>
    <property type="match status" value="1"/>
</dbReference>
<dbReference type="EMBL" id="CAJNRD030001123">
    <property type="protein sequence ID" value="CAG5101914.1"/>
    <property type="molecule type" value="Genomic_DNA"/>
</dbReference>
<dbReference type="AlphaFoldDB" id="A0A8J2MQM1"/>
<evidence type="ECO:0000256" key="6">
    <source>
        <dbReference type="ARBA" id="ARBA00022842"/>
    </source>
</evidence>
<evidence type="ECO:0000313" key="9">
    <source>
        <dbReference type="Proteomes" id="UP000786811"/>
    </source>
</evidence>
<evidence type="ECO:0000256" key="1">
    <source>
        <dbReference type="ARBA" id="ARBA00001936"/>
    </source>
</evidence>
<comment type="cofactor">
    <cofactor evidence="2">
        <name>Mg(2+)</name>
        <dbReference type="ChEBI" id="CHEBI:18420"/>
    </cofactor>
</comment>
<evidence type="ECO:0000256" key="5">
    <source>
        <dbReference type="ARBA" id="ARBA00022801"/>
    </source>
</evidence>
<dbReference type="GO" id="GO:0046872">
    <property type="term" value="F:metal ion binding"/>
    <property type="evidence" value="ECO:0007669"/>
    <property type="project" value="UniProtKB-KW"/>
</dbReference>
<dbReference type="InterPro" id="IPR015797">
    <property type="entry name" value="NUDIX_hydrolase-like_dom_sf"/>
</dbReference>
<evidence type="ECO:0000256" key="7">
    <source>
        <dbReference type="ARBA" id="ARBA00023211"/>
    </source>
</evidence>
<dbReference type="Proteomes" id="UP000786811">
    <property type="component" value="Unassembled WGS sequence"/>
</dbReference>
<sequence length="315" mass="36268">MKNWRDAASIILAAHYKNNLSQQLKTNPADADFKWKSLYKKFGFNDNHFLSLLPNNNNNNSTSSSSKLKPIIFEAQSSNELPREVSLRITAIRETFEECGILIAASNGKNSAHAQHYTITGKKLVDWQKKVHANAAEFYEMCESLQCYPDLWSLHAWSNWLTPVFLGGKRFNSIFFIACLQSIPDAQFDPKEMEALIWKTPKELVDKSEEFKLAPPQQYQINEISKIHQLNDLLDEAIERNEKDMLLYYPIRIILSDGIIYLFPGDAMYPKEVHLSEVNDIVKNNLTIQEFHDQSVGPKNRMFRKGKNAVIKVLE</sequence>
<comment type="caution">
    <text evidence="8">The sequence shown here is derived from an EMBL/GenBank/DDBJ whole genome shotgun (WGS) entry which is preliminary data.</text>
</comment>
<dbReference type="SUPFAM" id="SSF55811">
    <property type="entry name" value="Nudix"/>
    <property type="match status" value="1"/>
</dbReference>
<comment type="cofactor">
    <cofactor evidence="1">
        <name>Mn(2+)</name>
        <dbReference type="ChEBI" id="CHEBI:29035"/>
    </cofactor>
</comment>
<reference evidence="8" key="1">
    <citation type="submission" date="2021-04" db="EMBL/GenBank/DDBJ databases">
        <authorList>
            <person name="Chebbi M.A.C M."/>
        </authorList>
    </citation>
    <scope>NUCLEOTIDE SEQUENCE</scope>
</reference>
<protein>
    <submittedName>
        <fullName evidence="8">Similar to nudt19: Nucleoside diphosphate-linked moiety X motif 19 (Xenopus laevis)</fullName>
    </submittedName>
</protein>
<keyword evidence="4" id="KW-0479">Metal-binding</keyword>
<keyword evidence="7" id="KW-0464">Manganese</keyword>
<organism evidence="8 9">
    <name type="scientific">Cotesia congregata</name>
    <name type="common">Parasitoid wasp</name>
    <name type="synonym">Apanteles congregatus</name>
    <dbReference type="NCBI Taxonomy" id="51543"/>
    <lineage>
        <taxon>Eukaryota</taxon>
        <taxon>Metazoa</taxon>
        <taxon>Ecdysozoa</taxon>
        <taxon>Arthropoda</taxon>
        <taxon>Hexapoda</taxon>
        <taxon>Insecta</taxon>
        <taxon>Pterygota</taxon>
        <taxon>Neoptera</taxon>
        <taxon>Endopterygota</taxon>
        <taxon>Hymenoptera</taxon>
        <taxon>Apocrita</taxon>
        <taxon>Ichneumonoidea</taxon>
        <taxon>Braconidae</taxon>
        <taxon>Microgastrinae</taxon>
        <taxon>Cotesia</taxon>
    </lineage>
</organism>
<keyword evidence="5" id="KW-0378">Hydrolase</keyword>
<name>A0A8J2MQM1_COTCN</name>
<keyword evidence="6" id="KW-0460">Magnesium</keyword>
<comment type="similarity">
    <text evidence="3">Belongs to the Nudix hydrolase family.</text>
</comment>
<dbReference type="GO" id="GO:0016818">
    <property type="term" value="F:hydrolase activity, acting on acid anhydrides, in phosphorus-containing anhydrides"/>
    <property type="evidence" value="ECO:0007669"/>
    <property type="project" value="InterPro"/>
</dbReference>
<proteinExistence type="inferred from homology"/>
<keyword evidence="9" id="KW-1185">Reference proteome</keyword>
<dbReference type="GO" id="GO:0005739">
    <property type="term" value="C:mitochondrion"/>
    <property type="evidence" value="ECO:0007669"/>
    <property type="project" value="TreeGrafter"/>
</dbReference>
<dbReference type="OrthoDB" id="1695362at2759"/>
<dbReference type="PANTHER" id="PTHR12318:SF0">
    <property type="entry name" value="ACYL-COENZYME A DIPHOSPHATASE NUDT19"/>
    <property type="match status" value="1"/>
</dbReference>
<evidence type="ECO:0000256" key="2">
    <source>
        <dbReference type="ARBA" id="ARBA00001946"/>
    </source>
</evidence>
<evidence type="ECO:0000256" key="3">
    <source>
        <dbReference type="ARBA" id="ARBA00005582"/>
    </source>
</evidence>
<gene>
    <name evidence="8" type="ORF">HICCMSTLAB_LOCUS10753</name>
</gene>
<evidence type="ECO:0000256" key="4">
    <source>
        <dbReference type="ARBA" id="ARBA00022723"/>
    </source>
</evidence>